<dbReference type="Pfam" id="PF00395">
    <property type="entry name" value="SLH"/>
    <property type="match status" value="3"/>
</dbReference>
<evidence type="ECO:0000313" key="5">
    <source>
        <dbReference type="Proteomes" id="UP000591071"/>
    </source>
</evidence>
<feature type="signal peptide" evidence="2">
    <location>
        <begin position="1"/>
        <end position="24"/>
    </location>
</feature>
<dbReference type="EMBL" id="JABAFG010000011">
    <property type="protein sequence ID" value="NME28488.1"/>
    <property type="molecule type" value="Genomic_DNA"/>
</dbReference>
<gene>
    <name evidence="4" type="ORF">HF872_07595</name>
</gene>
<name>A0A848BUM1_9FIRM</name>
<evidence type="ECO:0000259" key="3">
    <source>
        <dbReference type="PROSITE" id="PS51272"/>
    </source>
</evidence>
<dbReference type="InterPro" id="IPR051465">
    <property type="entry name" value="Cell_Envelope_Struct_Comp"/>
</dbReference>
<dbReference type="PROSITE" id="PS51272">
    <property type="entry name" value="SLH"/>
    <property type="match status" value="1"/>
</dbReference>
<protein>
    <submittedName>
        <fullName evidence="4">S-layer homology domain-containing protein</fullName>
    </submittedName>
</protein>
<dbReference type="RefSeq" id="WP_170087640.1">
    <property type="nucleotide sequence ID" value="NZ_JABAFG010000011.1"/>
</dbReference>
<feature type="region of interest" description="Disordered" evidence="1">
    <location>
        <begin position="344"/>
        <end position="371"/>
    </location>
</feature>
<proteinExistence type="predicted"/>
<keyword evidence="2" id="KW-0732">Signal</keyword>
<dbReference type="Proteomes" id="UP000591071">
    <property type="component" value="Unassembled WGS sequence"/>
</dbReference>
<sequence>MMKPKKLAALFVAFTLFSGVTALAEAPYTDLGGLKSRAAIDYLYDNQCLDFAAGKTFAPQQVLTRGDLAQLIYSVALKLPESPLVFSDALTPKANDAMAAVAAQGILKGYEDGSFHSDEPVTREEFAAVLYRYLKYCGLEEIENHQLPYGDIADVAPENRTAVEYLQRKDLMTTTDNLFRPREGMTRAAAAETIYHMMHSDADYVSHVDVESQVIRALNAEYGSMPAFFQQGTLYWDGDKLVLGFRESPRMFLKQRLKKDVSRYDVLVFRHVRFARADYDQLMTRAVNCIVSEEGVQNYVGSVPDYKNETIDVIVRRPLADTTVQKLNERIGKGVVRIHDVRTAAMRPQPASPAGETKKVDTDTNKDLSHSPLYDEATNAAVNSVIRDAMK</sequence>
<dbReference type="AlphaFoldDB" id="A0A848BUM1"/>
<feature type="chain" id="PRO_5032659456" evidence="2">
    <location>
        <begin position="25"/>
        <end position="391"/>
    </location>
</feature>
<dbReference type="PANTHER" id="PTHR43308:SF5">
    <property type="entry name" value="S-LAYER PROTEIN _ PEPTIDOGLYCAN ENDO-BETA-N-ACETYLGLUCOSAMINIDASE"/>
    <property type="match status" value="1"/>
</dbReference>
<evidence type="ECO:0000256" key="2">
    <source>
        <dbReference type="SAM" id="SignalP"/>
    </source>
</evidence>
<comment type="caution">
    <text evidence="4">The sequence shown here is derived from an EMBL/GenBank/DDBJ whole genome shotgun (WGS) entry which is preliminary data.</text>
</comment>
<feature type="compositionally biased region" description="Basic and acidic residues" evidence="1">
    <location>
        <begin position="356"/>
        <end position="369"/>
    </location>
</feature>
<dbReference type="InterPro" id="IPR001119">
    <property type="entry name" value="SLH_dom"/>
</dbReference>
<evidence type="ECO:0000256" key="1">
    <source>
        <dbReference type="SAM" id="MobiDB-lite"/>
    </source>
</evidence>
<organism evidence="4 5">
    <name type="scientific">Megasphaera hexanoica</name>
    <dbReference type="NCBI Taxonomy" id="1675036"/>
    <lineage>
        <taxon>Bacteria</taxon>
        <taxon>Bacillati</taxon>
        <taxon>Bacillota</taxon>
        <taxon>Negativicutes</taxon>
        <taxon>Veillonellales</taxon>
        <taxon>Veillonellaceae</taxon>
        <taxon>Megasphaera</taxon>
    </lineage>
</organism>
<evidence type="ECO:0000313" key="4">
    <source>
        <dbReference type="EMBL" id="NME28488.1"/>
    </source>
</evidence>
<accession>A0A848BUM1</accession>
<feature type="domain" description="SLH" evidence="3">
    <location>
        <begin position="81"/>
        <end position="144"/>
    </location>
</feature>
<reference evidence="4 5" key="1">
    <citation type="submission" date="2020-04" db="EMBL/GenBank/DDBJ databases">
        <authorList>
            <person name="Hitch T.C.A."/>
            <person name="Wylensek D."/>
            <person name="Clavel T."/>
        </authorList>
    </citation>
    <scope>NUCLEOTIDE SEQUENCE [LARGE SCALE GENOMIC DNA]</scope>
    <source>
        <strain evidence="4 5">Oil-RF-744-FAT-WT-6-1</strain>
    </source>
</reference>
<dbReference type="PANTHER" id="PTHR43308">
    <property type="entry name" value="OUTER MEMBRANE PROTEIN ALPHA-RELATED"/>
    <property type="match status" value="1"/>
</dbReference>